<evidence type="ECO:0000313" key="6">
    <source>
        <dbReference type="Proteomes" id="UP001642409"/>
    </source>
</evidence>
<keyword evidence="1" id="KW-0175">Coiled coil</keyword>
<protein>
    <submittedName>
        <fullName evidence="4">Hypothetical_protein</fullName>
    </submittedName>
</protein>
<gene>
    <name evidence="4" type="ORF">HINF_LOCUS42483</name>
    <name evidence="5" type="ORF">HINF_LOCUS47935</name>
    <name evidence="3" type="ORF">HINF_LOCUS50748</name>
    <name evidence="2" type="ORF">HINF_LOCUS9171</name>
</gene>
<feature type="coiled-coil region" evidence="1">
    <location>
        <begin position="26"/>
        <end position="60"/>
    </location>
</feature>
<evidence type="ECO:0000313" key="3">
    <source>
        <dbReference type="EMBL" id="CAI9963103.1"/>
    </source>
</evidence>
<dbReference type="EMBL" id="CAXDID020000218">
    <property type="protein sequence ID" value="CAL6058045.1"/>
    <property type="molecule type" value="Genomic_DNA"/>
</dbReference>
<dbReference type="EMBL" id="CAXDID020000173">
    <property type="protein sequence ID" value="CAL6048006.1"/>
    <property type="molecule type" value="Genomic_DNA"/>
</dbReference>
<accession>A0AA86NMA0</accession>
<dbReference type="AlphaFoldDB" id="A0AA86NMA0"/>
<dbReference type="Proteomes" id="UP001642409">
    <property type="component" value="Unassembled WGS sequence"/>
</dbReference>
<evidence type="ECO:0000313" key="4">
    <source>
        <dbReference type="EMBL" id="CAL6048006.1"/>
    </source>
</evidence>
<reference evidence="4 6" key="2">
    <citation type="submission" date="2024-07" db="EMBL/GenBank/DDBJ databases">
        <authorList>
            <person name="Akdeniz Z."/>
        </authorList>
    </citation>
    <scope>NUCLEOTIDE SEQUENCE [LARGE SCALE GENOMIC DNA]</scope>
</reference>
<evidence type="ECO:0000313" key="5">
    <source>
        <dbReference type="EMBL" id="CAL6058045.1"/>
    </source>
</evidence>
<proteinExistence type="predicted"/>
<comment type="caution">
    <text evidence="2">The sequence shown here is derived from an EMBL/GenBank/DDBJ whole genome shotgun (WGS) entry which is preliminary data.</text>
</comment>
<organism evidence="2">
    <name type="scientific">Hexamita inflata</name>
    <dbReference type="NCBI Taxonomy" id="28002"/>
    <lineage>
        <taxon>Eukaryota</taxon>
        <taxon>Metamonada</taxon>
        <taxon>Diplomonadida</taxon>
        <taxon>Hexamitidae</taxon>
        <taxon>Hexamitinae</taxon>
        <taxon>Hexamita</taxon>
    </lineage>
</organism>
<name>A0AA86NMA0_9EUKA</name>
<evidence type="ECO:0000256" key="1">
    <source>
        <dbReference type="SAM" id="Coils"/>
    </source>
</evidence>
<evidence type="ECO:0000313" key="2">
    <source>
        <dbReference type="EMBL" id="CAI9921526.1"/>
    </source>
</evidence>
<dbReference type="EMBL" id="CATOUU010000226">
    <property type="protein sequence ID" value="CAI9921526.1"/>
    <property type="molecule type" value="Genomic_DNA"/>
</dbReference>
<reference evidence="2" key="1">
    <citation type="submission" date="2023-06" db="EMBL/GenBank/DDBJ databases">
        <authorList>
            <person name="Kurt Z."/>
        </authorList>
    </citation>
    <scope>NUCLEOTIDE SEQUENCE</scope>
</reference>
<dbReference type="EMBL" id="CATOUU010000964">
    <property type="protein sequence ID" value="CAI9963103.1"/>
    <property type="molecule type" value="Genomic_DNA"/>
</dbReference>
<sequence>MASALLELINQQYELHLQLIYTNCEIDVLDKTINSSRNILKQLQDQLRQLEENLDCPDELKQKIQHASEQLIKANQSQFKLYSSIASMDLKRIDLLKQINEAKVAYGKQRIQQQQEFKEKYPQLISSKQDQ</sequence>
<keyword evidence="6" id="KW-1185">Reference proteome</keyword>